<keyword evidence="1" id="KW-0732">Signal</keyword>
<evidence type="ECO:0000313" key="3">
    <source>
        <dbReference type="Proteomes" id="UP000480178"/>
    </source>
</evidence>
<sequence length="119" mass="13479">MKKTALLIVSILFLGAFTAMAQNPVVFKYKVDPGYSTNNYKHPNKAAVANKYNMENHFTGFSYIKPLPVLQVQQWNYKNQDFAPRTGVAFSGAVLPVPPMKHYKNPQQSPANYKHQFGK</sequence>
<feature type="chain" id="PRO_5025609004" evidence="1">
    <location>
        <begin position="22"/>
        <end position="119"/>
    </location>
</feature>
<dbReference type="AlphaFoldDB" id="A0A6C0GR81"/>
<protein>
    <submittedName>
        <fullName evidence="2">Uncharacterized protein</fullName>
    </submittedName>
</protein>
<dbReference type="RefSeq" id="WP_162446363.1">
    <property type="nucleotide sequence ID" value="NZ_CP048222.1"/>
</dbReference>
<feature type="signal peptide" evidence="1">
    <location>
        <begin position="1"/>
        <end position="21"/>
    </location>
</feature>
<dbReference type="Proteomes" id="UP000480178">
    <property type="component" value="Chromosome"/>
</dbReference>
<accession>A0A6C0GR81</accession>
<evidence type="ECO:0000313" key="2">
    <source>
        <dbReference type="EMBL" id="QHT70384.1"/>
    </source>
</evidence>
<gene>
    <name evidence="2" type="ORF">GXP67_28870</name>
</gene>
<proteinExistence type="predicted"/>
<organism evidence="2 3">
    <name type="scientific">Rhodocytophaga rosea</name>
    <dbReference type="NCBI Taxonomy" id="2704465"/>
    <lineage>
        <taxon>Bacteria</taxon>
        <taxon>Pseudomonadati</taxon>
        <taxon>Bacteroidota</taxon>
        <taxon>Cytophagia</taxon>
        <taxon>Cytophagales</taxon>
        <taxon>Rhodocytophagaceae</taxon>
        <taxon>Rhodocytophaga</taxon>
    </lineage>
</organism>
<keyword evidence="3" id="KW-1185">Reference proteome</keyword>
<evidence type="ECO:0000256" key="1">
    <source>
        <dbReference type="SAM" id="SignalP"/>
    </source>
</evidence>
<dbReference type="EMBL" id="CP048222">
    <property type="protein sequence ID" value="QHT70384.1"/>
    <property type="molecule type" value="Genomic_DNA"/>
</dbReference>
<dbReference type="KEGG" id="rhoz:GXP67_28870"/>
<reference evidence="2 3" key="1">
    <citation type="submission" date="2020-01" db="EMBL/GenBank/DDBJ databases">
        <authorList>
            <person name="Kim M.K."/>
        </authorList>
    </citation>
    <scope>NUCLEOTIDE SEQUENCE [LARGE SCALE GENOMIC DNA]</scope>
    <source>
        <strain evidence="2 3">172606-1</strain>
    </source>
</reference>
<name>A0A6C0GR81_9BACT</name>